<accession>A0A8J4FYQ8</accession>
<name>A0A8J4FYQ8_9CHLO</name>
<protein>
    <submittedName>
        <fullName evidence="2">Uncharacterized protein</fullName>
    </submittedName>
</protein>
<sequence>LTLQVALVGDRLQRLEEEQHATGAAAVALMAAGLSNAGRTGGSRTDGPLDSHDGPDGLNSTVGSLGLLGPQAPPPVLLPLSAPNANTSGRFSMDAGRLLATRQLSMRHIRRLSALEY</sequence>
<evidence type="ECO:0000256" key="1">
    <source>
        <dbReference type="SAM" id="MobiDB-lite"/>
    </source>
</evidence>
<dbReference type="EMBL" id="BNCP01000065">
    <property type="protein sequence ID" value="GIL91478.1"/>
    <property type="molecule type" value="Genomic_DNA"/>
</dbReference>
<comment type="caution">
    <text evidence="2">The sequence shown here is derived from an EMBL/GenBank/DDBJ whole genome shotgun (WGS) entry which is preliminary data.</text>
</comment>
<organism evidence="2 3">
    <name type="scientific">Volvox reticuliferus</name>
    <dbReference type="NCBI Taxonomy" id="1737510"/>
    <lineage>
        <taxon>Eukaryota</taxon>
        <taxon>Viridiplantae</taxon>
        <taxon>Chlorophyta</taxon>
        <taxon>core chlorophytes</taxon>
        <taxon>Chlorophyceae</taxon>
        <taxon>CS clade</taxon>
        <taxon>Chlamydomonadales</taxon>
        <taxon>Volvocaceae</taxon>
        <taxon>Volvox</taxon>
    </lineage>
</organism>
<evidence type="ECO:0000313" key="2">
    <source>
        <dbReference type="EMBL" id="GIL91478.1"/>
    </source>
</evidence>
<feature type="non-terminal residue" evidence="2">
    <location>
        <position position="117"/>
    </location>
</feature>
<dbReference type="AlphaFoldDB" id="A0A8J4FYQ8"/>
<feature type="region of interest" description="Disordered" evidence="1">
    <location>
        <begin position="36"/>
        <end position="69"/>
    </location>
</feature>
<keyword evidence="3" id="KW-1185">Reference proteome</keyword>
<reference evidence="2" key="1">
    <citation type="journal article" date="2021" name="Proc. Natl. Acad. Sci. U.S.A.">
        <title>Three genomes in the algal genus Volvox reveal the fate of a haploid sex-determining region after a transition to homothallism.</title>
        <authorList>
            <person name="Yamamoto K."/>
            <person name="Hamaji T."/>
            <person name="Kawai-Toyooka H."/>
            <person name="Matsuzaki R."/>
            <person name="Takahashi F."/>
            <person name="Nishimura Y."/>
            <person name="Kawachi M."/>
            <person name="Noguchi H."/>
            <person name="Minakuchi Y."/>
            <person name="Umen J.G."/>
            <person name="Toyoda A."/>
            <person name="Nozaki H."/>
        </authorList>
    </citation>
    <scope>NUCLEOTIDE SEQUENCE</scope>
    <source>
        <strain evidence="2">NIES-3786</strain>
    </source>
</reference>
<feature type="non-terminal residue" evidence="2">
    <location>
        <position position="1"/>
    </location>
</feature>
<evidence type="ECO:0000313" key="3">
    <source>
        <dbReference type="Proteomes" id="UP000747110"/>
    </source>
</evidence>
<dbReference type="Proteomes" id="UP000747110">
    <property type="component" value="Unassembled WGS sequence"/>
</dbReference>
<gene>
    <name evidence="2" type="ORF">Vretifemale_19068</name>
</gene>
<proteinExistence type="predicted"/>